<gene>
    <name evidence="1" type="ORF">PDJAM_G00195530</name>
</gene>
<comment type="caution">
    <text evidence="1">The sequence shown here is derived from an EMBL/GenBank/DDBJ whole genome shotgun (WGS) entry which is preliminary data.</text>
</comment>
<dbReference type="EMBL" id="CM040978">
    <property type="protein sequence ID" value="MCJ8731122.1"/>
    <property type="molecule type" value="Genomic_DNA"/>
</dbReference>
<sequence length="1068" mass="119612">MMESSCKPSEAAEKKQGQNRSRTPKAARTPQQNGPSGSDTGRTENQPEPDVRAKRGDQNTTDSENHHTDAAKRRRHKQRRNKQASGGAETGTSDHLTHTAPKQREKKHNPEHVNTGTDTGRPPLIDDSTTPDDGGGEKQKKKKKKQKKSRGNTEDKSVKPCESGAVEKPRNTPLKNTKTPAVSMSPSPAGQTDRENSRRNRGRKRRLYEDYMSIKDVSDGLKRGQLIQGALRINPRKYHEAFVPSPDGSADIFLDGMVARNRALNGDVVVVKLLPADQWKVLNGDESEQTSVEKERQSESVPDVTVEAQYGEEEEEEEDEELRKKMEAATLQDKGPPTADALSASDRNVQRTAKVVYIVEQKHSRAVSGFIKLIPDKPFALFSPSDHRVPRVNVPLSDCPADFPSRPTDYANTLFICRITHWPPDSPFAQGQLMKSLGQAGVIEPETEAMLMEYDVDYSEFTDEVLGCLPQGRPWTIPPDELRKRRDLRKECIFTIDPATARDLDDALSCKQLPDGNFEVGVHIADVSYFLEEGSALDYTASRRATSVYLIQKVIPMLPRLLCEELCSLNPQTDRLTFSVIWTLTPEGKILSEWMGRSVIRSCVKLSYDHAQSMIDSPHNEFGAGELPPVSPEHSVQSILQAVLHLHTIATHLRAQRFRGGALRLDQMKLAFSLDSGSGMPQGCYVYQYRDSNKLVEEFMLLANMAVAHQIYRSNPELALLRRHAAPQSRLMEALQELCDHIGLNIDMSSAGALHMKLAFSLDSGSGMPQGCYVYQYRDSNKLVEEFMLLANMAVAHQIYRSNPELALLRRHAAPQSRLMEALQELCDHIGLNIDMSSAGALHRSLEEAVGDDEYSAARKAVLTHLCARPMQMAVYFCTGVLRDEKLFHHYALNVPLYTHFTSPIRRFADVIVHRLLAASLKCGPRVHLTQDEVEKQASHCNDKKTASKRVQEMSTELFFSVFVRECGPLDSKAMVMGMLDKSFDVLVLDYGVQKRIYCNAIEGLQSFNFRKVGKRPEMTLVWTPNELEDETVTQEISLFSVVDVRLTSGEGPLKYTAVLMRPTHTQS</sequence>
<reference evidence="1" key="1">
    <citation type="submission" date="2020-02" db="EMBL/GenBank/DDBJ databases">
        <title>Genome sequencing of the panga catfish, Pangasius djambal.</title>
        <authorList>
            <person name="Wen M."/>
            <person name="Zahm M."/>
            <person name="Roques C."/>
            <person name="Cabau C."/>
            <person name="Klopp C."/>
            <person name="Donnadieu C."/>
            <person name="Jouanno E."/>
            <person name="Avarre J.-C."/>
            <person name="Campet M."/>
            <person name="Ha T."/>
            <person name="Dugue R."/>
            <person name="Lampietro C."/>
            <person name="Louis A."/>
            <person name="Herpin A."/>
            <person name="Echchiki A."/>
            <person name="Berthelot C."/>
            <person name="Parey E."/>
            <person name="Roest-Crollius H."/>
            <person name="Braasch I."/>
            <person name="Postlethwait J.H."/>
            <person name="Bobe J."/>
            <person name="Montfort J."/>
            <person name="Bouchez O."/>
            <person name="Begum T."/>
            <person name="Schartl M."/>
            <person name="Gustiano R."/>
            <person name="Guiguen Y."/>
        </authorList>
    </citation>
    <scope>NUCLEOTIDE SEQUENCE</scope>
    <source>
        <strain evidence="1">Pdj_M5554</strain>
    </source>
</reference>
<name>A0ACC5Y711_9TELE</name>
<proteinExistence type="predicted"/>
<accession>A0ACC5Y711</accession>
<evidence type="ECO:0000313" key="2">
    <source>
        <dbReference type="Proteomes" id="UP000830395"/>
    </source>
</evidence>
<keyword evidence="2" id="KW-1185">Reference proteome</keyword>
<protein>
    <submittedName>
        <fullName evidence="1">Uncharacterized protein</fullName>
    </submittedName>
</protein>
<evidence type="ECO:0000313" key="1">
    <source>
        <dbReference type="EMBL" id="MCJ8731122.1"/>
    </source>
</evidence>
<dbReference type="Proteomes" id="UP000830395">
    <property type="component" value="Chromosome 4"/>
</dbReference>
<organism evidence="1 2">
    <name type="scientific">Pangasius djambal</name>
    <dbReference type="NCBI Taxonomy" id="1691987"/>
    <lineage>
        <taxon>Eukaryota</taxon>
        <taxon>Metazoa</taxon>
        <taxon>Chordata</taxon>
        <taxon>Craniata</taxon>
        <taxon>Vertebrata</taxon>
        <taxon>Euteleostomi</taxon>
        <taxon>Actinopterygii</taxon>
        <taxon>Neopterygii</taxon>
        <taxon>Teleostei</taxon>
        <taxon>Ostariophysi</taxon>
        <taxon>Siluriformes</taxon>
        <taxon>Pangasiidae</taxon>
        <taxon>Pangasius</taxon>
    </lineage>
</organism>